<protein>
    <submittedName>
        <fullName evidence="1">Uncharacterized protein</fullName>
    </submittedName>
</protein>
<gene>
    <name evidence="1" type="ORF">Fot_19502</name>
</gene>
<name>A0ABD1VL77_9LAMI</name>
<comment type="caution">
    <text evidence="1">The sequence shown here is derived from an EMBL/GenBank/DDBJ whole genome shotgun (WGS) entry which is preliminary data.</text>
</comment>
<reference evidence="2" key="1">
    <citation type="submission" date="2024-07" db="EMBL/GenBank/DDBJ databases">
        <title>Two chromosome-level genome assemblies of Korean endemic species Abeliophyllum distichum and Forsythia ovata (Oleaceae).</title>
        <authorList>
            <person name="Jang H."/>
        </authorList>
    </citation>
    <scope>NUCLEOTIDE SEQUENCE [LARGE SCALE GENOMIC DNA]</scope>
</reference>
<organism evidence="1 2">
    <name type="scientific">Forsythia ovata</name>
    <dbReference type="NCBI Taxonomy" id="205694"/>
    <lineage>
        <taxon>Eukaryota</taxon>
        <taxon>Viridiplantae</taxon>
        <taxon>Streptophyta</taxon>
        <taxon>Embryophyta</taxon>
        <taxon>Tracheophyta</taxon>
        <taxon>Spermatophyta</taxon>
        <taxon>Magnoliopsida</taxon>
        <taxon>eudicotyledons</taxon>
        <taxon>Gunneridae</taxon>
        <taxon>Pentapetalae</taxon>
        <taxon>asterids</taxon>
        <taxon>lamiids</taxon>
        <taxon>Lamiales</taxon>
        <taxon>Oleaceae</taxon>
        <taxon>Forsythieae</taxon>
        <taxon>Forsythia</taxon>
    </lineage>
</organism>
<dbReference type="Proteomes" id="UP001604277">
    <property type="component" value="Unassembled WGS sequence"/>
</dbReference>
<sequence length="194" mass="22119">MSAQQHYLEQMSAVKACMMATIQSHRAIINMVSVANKVNAEVEVVHKLKEEAEIAYKMFEEREARRDKAEKAWVEEMATLQTSLQGEERCQLVKKEKSEVITNSQKLEEEFKSERARSEEVAQCKASSTFEAMQQVIYCDILDEVVAFIEENRLELDIELLHEAVREEYSLIDQSSVPAATEPIDQTSCAPQAD</sequence>
<dbReference type="AlphaFoldDB" id="A0ABD1VL77"/>
<dbReference type="EMBL" id="JBFOLJ010000005">
    <property type="protein sequence ID" value="KAL2538111.1"/>
    <property type="molecule type" value="Genomic_DNA"/>
</dbReference>
<accession>A0ABD1VL77</accession>
<proteinExistence type="predicted"/>
<evidence type="ECO:0000313" key="2">
    <source>
        <dbReference type="Proteomes" id="UP001604277"/>
    </source>
</evidence>
<keyword evidence="2" id="KW-1185">Reference proteome</keyword>
<evidence type="ECO:0000313" key="1">
    <source>
        <dbReference type="EMBL" id="KAL2538111.1"/>
    </source>
</evidence>